<evidence type="ECO:0000313" key="2">
    <source>
        <dbReference type="EMBL" id="KIO18836.1"/>
    </source>
</evidence>
<sequence>DDVAEGVEESKRIRTTVEEKIKLEKTIWTNVKKTWTERRDAALEAEQKAKEKLKEGETLPASETFDLKQWKEDFRAIEAKHQTKIRRLQLGLMQQLSMNLLRFTPAGTDLDGRTYWILSLPAEGTRTPSAEDREEFRRWAWFLAAWVPSPSTPSATSQATSSTLVSDDASGSWHALGEAQEIRALIKWLEWKASEKEKEEASDPAESSSNDATSANSSDSAPKKALKQPWRTDLKSLCKRMEDFADFLEWKLGA</sequence>
<protein>
    <submittedName>
        <fullName evidence="2">Uncharacterized protein</fullName>
    </submittedName>
</protein>
<dbReference type="Proteomes" id="UP000054248">
    <property type="component" value="Unassembled WGS sequence"/>
</dbReference>
<reference evidence="3" key="2">
    <citation type="submission" date="2015-01" db="EMBL/GenBank/DDBJ databases">
        <title>Evolutionary Origins and Diversification of the Mycorrhizal Mutualists.</title>
        <authorList>
            <consortium name="DOE Joint Genome Institute"/>
            <consortium name="Mycorrhizal Genomics Consortium"/>
            <person name="Kohler A."/>
            <person name="Kuo A."/>
            <person name="Nagy L.G."/>
            <person name="Floudas D."/>
            <person name="Copeland A."/>
            <person name="Barry K.W."/>
            <person name="Cichocki N."/>
            <person name="Veneault-Fourrey C."/>
            <person name="LaButti K."/>
            <person name="Lindquist E.A."/>
            <person name="Lipzen A."/>
            <person name="Lundell T."/>
            <person name="Morin E."/>
            <person name="Murat C."/>
            <person name="Riley R."/>
            <person name="Ohm R."/>
            <person name="Sun H."/>
            <person name="Tunlid A."/>
            <person name="Henrissat B."/>
            <person name="Grigoriev I.V."/>
            <person name="Hibbett D.S."/>
            <person name="Martin F."/>
        </authorList>
    </citation>
    <scope>NUCLEOTIDE SEQUENCE [LARGE SCALE GENOMIC DNA]</scope>
    <source>
        <strain evidence="3">MUT 4182</strain>
    </source>
</reference>
<evidence type="ECO:0000313" key="3">
    <source>
        <dbReference type="Proteomes" id="UP000054248"/>
    </source>
</evidence>
<proteinExistence type="predicted"/>
<dbReference type="STRING" id="1051891.A0A0C3Q5I5"/>
<keyword evidence="3" id="KW-1185">Reference proteome</keyword>
<name>A0A0C3Q5I5_9AGAM</name>
<dbReference type="EMBL" id="KN823257">
    <property type="protein sequence ID" value="KIO18836.1"/>
    <property type="molecule type" value="Genomic_DNA"/>
</dbReference>
<dbReference type="AlphaFoldDB" id="A0A0C3Q5I5"/>
<feature type="compositionally biased region" description="Low complexity" evidence="1">
    <location>
        <begin position="204"/>
        <end position="220"/>
    </location>
</feature>
<dbReference type="OrthoDB" id="298344at2759"/>
<feature type="region of interest" description="Disordered" evidence="1">
    <location>
        <begin position="196"/>
        <end position="228"/>
    </location>
</feature>
<accession>A0A0C3Q5I5</accession>
<organism evidence="2 3">
    <name type="scientific">Tulasnella calospora MUT 4182</name>
    <dbReference type="NCBI Taxonomy" id="1051891"/>
    <lineage>
        <taxon>Eukaryota</taxon>
        <taxon>Fungi</taxon>
        <taxon>Dikarya</taxon>
        <taxon>Basidiomycota</taxon>
        <taxon>Agaricomycotina</taxon>
        <taxon>Agaricomycetes</taxon>
        <taxon>Cantharellales</taxon>
        <taxon>Tulasnellaceae</taxon>
        <taxon>Tulasnella</taxon>
    </lineage>
</organism>
<evidence type="ECO:0000256" key="1">
    <source>
        <dbReference type="SAM" id="MobiDB-lite"/>
    </source>
</evidence>
<dbReference type="HOGENOM" id="CLU_1111759_0_0_1"/>
<gene>
    <name evidence="2" type="ORF">M407DRAFT_31517</name>
</gene>
<reference evidence="2 3" key="1">
    <citation type="submission" date="2014-04" db="EMBL/GenBank/DDBJ databases">
        <authorList>
            <consortium name="DOE Joint Genome Institute"/>
            <person name="Kuo A."/>
            <person name="Girlanda M."/>
            <person name="Perotto S."/>
            <person name="Kohler A."/>
            <person name="Nagy L.G."/>
            <person name="Floudas D."/>
            <person name="Copeland A."/>
            <person name="Barry K.W."/>
            <person name="Cichocki N."/>
            <person name="Veneault-Fourrey C."/>
            <person name="LaButti K."/>
            <person name="Lindquist E.A."/>
            <person name="Lipzen A."/>
            <person name="Lundell T."/>
            <person name="Morin E."/>
            <person name="Murat C."/>
            <person name="Sun H."/>
            <person name="Tunlid A."/>
            <person name="Henrissat B."/>
            <person name="Grigoriev I.V."/>
            <person name="Hibbett D.S."/>
            <person name="Martin F."/>
            <person name="Nordberg H.P."/>
            <person name="Cantor M.N."/>
            <person name="Hua S.X."/>
        </authorList>
    </citation>
    <scope>NUCLEOTIDE SEQUENCE [LARGE SCALE GENOMIC DNA]</scope>
    <source>
        <strain evidence="2 3">MUT 4182</strain>
    </source>
</reference>
<feature type="non-terminal residue" evidence="2">
    <location>
        <position position="1"/>
    </location>
</feature>